<feature type="compositionally biased region" description="Polar residues" evidence="1">
    <location>
        <begin position="65"/>
        <end position="74"/>
    </location>
</feature>
<comment type="caution">
    <text evidence="2">The sequence shown here is derived from an EMBL/GenBank/DDBJ whole genome shotgun (WGS) entry which is preliminary data.</text>
</comment>
<evidence type="ECO:0000313" key="2">
    <source>
        <dbReference type="EMBL" id="GMH10953.1"/>
    </source>
</evidence>
<organism evidence="2 3">
    <name type="scientific">Nepenthes gracilis</name>
    <name type="common">Slender pitcher plant</name>
    <dbReference type="NCBI Taxonomy" id="150966"/>
    <lineage>
        <taxon>Eukaryota</taxon>
        <taxon>Viridiplantae</taxon>
        <taxon>Streptophyta</taxon>
        <taxon>Embryophyta</taxon>
        <taxon>Tracheophyta</taxon>
        <taxon>Spermatophyta</taxon>
        <taxon>Magnoliopsida</taxon>
        <taxon>eudicotyledons</taxon>
        <taxon>Gunneridae</taxon>
        <taxon>Pentapetalae</taxon>
        <taxon>Caryophyllales</taxon>
        <taxon>Nepenthaceae</taxon>
        <taxon>Nepenthes</taxon>
    </lineage>
</organism>
<sequence length="74" mass="7507">MSSGSETRENATLPPRRGQIKDQIFKNLVDLVKRITGIAGDAGGGSGDATGGGTSVSVTPPTSTYNSDGGQIQQ</sequence>
<dbReference type="Proteomes" id="UP001279734">
    <property type="component" value="Unassembled WGS sequence"/>
</dbReference>
<dbReference type="EMBL" id="BSYO01000010">
    <property type="protein sequence ID" value="GMH10953.1"/>
    <property type="molecule type" value="Genomic_DNA"/>
</dbReference>
<dbReference type="PANTHER" id="PTHR37721:SF1">
    <property type="entry name" value="OS05G0464200 PROTEIN"/>
    <property type="match status" value="1"/>
</dbReference>
<accession>A0AAD3SGR6</accession>
<evidence type="ECO:0000256" key="1">
    <source>
        <dbReference type="SAM" id="MobiDB-lite"/>
    </source>
</evidence>
<feature type="compositionally biased region" description="Low complexity" evidence="1">
    <location>
        <begin position="55"/>
        <end position="64"/>
    </location>
</feature>
<keyword evidence="3" id="KW-1185">Reference proteome</keyword>
<dbReference type="AlphaFoldDB" id="A0AAD3SGR6"/>
<reference evidence="2" key="1">
    <citation type="submission" date="2023-05" db="EMBL/GenBank/DDBJ databases">
        <title>Nepenthes gracilis genome sequencing.</title>
        <authorList>
            <person name="Fukushima K."/>
        </authorList>
    </citation>
    <scope>NUCLEOTIDE SEQUENCE</scope>
    <source>
        <strain evidence="2">SING2019-196</strain>
    </source>
</reference>
<proteinExistence type="predicted"/>
<protein>
    <submittedName>
        <fullName evidence="2">Uncharacterized protein</fullName>
    </submittedName>
</protein>
<feature type="region of interest" description="Disordered" evidence="1">
    <location>
        <begin position="38"/>
        <end position="74"/>
    </location>
</feature>
<dbReference type="PANTHER" id="PTHR37721">
    <property type="entry name" value="OS05G0464200 PROTEIN"/>
    <property type="match status" value="1"/>
</dbReference>
<evidence type="ECO:0000313" key="3">
    <source>
        <dbReference type="Proteomes" id="UP001279734"/>
    </source>
</evidence>
<feature type="compositionally biased region" description="Gly residues" evidence="1">
    <location>
        <begin position="40"/>
        <end position="54"/>
    </location>
</feature>
<name>A0AAD3SGR6_NEPGR</name>
<gene>
    <name evidence="2" type="ORF">Nepgr_012794</name>
</gene>